<evidence type="ECO:0000256" key="4">
    <source>
        <dbReference type="ARBA" id="ARBA00023136"/>
    </source>
</evidence>
<comment type="subcellular location">
    <subcellularLocation>
        <location evidence="1">Membrane</location>
    </subcellularLocation>
</comment>
<dbReference type="PROSITE" id="PS50268">
    <property type="entry name" value="CADHERIN_2"/>
    <property type="match status" value="1"/>
</dbReference>
<keyword evidence="4" id="KW-0472">Membrane</keyword>
<evidence type="ECO:0000256" key="5">
    <source>
        <dbReference type="PROSITE-ProRule" id="PRU00043"/>
    </source>
</evidence>
<feature type="region of interest" description="Disordered" evidence="6">
    <location>
        <begin position="411"/>
        <end position="467"/>
    </location>
</feature>
<dbReference type="InterPro" id="IPR015919">
    <property type="entry name" value="Cadherin-like_sf"/>
</dbReference>
<dbReference type="CDD" id="cd11304">
    <property type="entry name" value="Cadherin_repeat"/>
    <property type="match status" value="1"/>
</dbReference>
<dbReference type="WBParaSite" id="maker-unitig_40032-snap-gene-0.1-mRNA-1">
    <property type="protein sequence ID" value="maker-unitig_40032-snap-gene-0.1-mRNA-1"/>
    <property type="gene ID" value="maker-unitig_40032-snap-gene-0.1"/>
</dbReference>
<evidence type="ECO:0000256" key="2">
    <source>
        <dbReference type="ARBA" id="ARBA00022737"/>
    </source>
</evidence>
<accession>A0A1I8FM69</accession>
<dbReference type="PANTHER" id="PTHR24027:SF438">
    <property type="entry name" value="CADHERIN 23"/>
    <property type="match status" value="1"/>
</dbReference>
<dbReference type="InterPro" id="IPR020894">
    <property type="entry name" value="Cadherin_CS"/>
</dbReference>
<dbReference type="PRINTS" id="PR00205">
    <property type="entry name" value="CADHERIN"/>
</dbReference>
<dbReference type="SMART" id="SM00112">
    <property type="entry name" value="CA"/>
    <property type="match status" value="1"/>
</dbReference>
<proteinExistence type="predicted"/>
<evidence type="ECO:0000313" key="9">
    <source>
        <dbReference type="WBParaSite" id="maker-unitig_40032-snap-gene-0.1-mRNA-1"/>
    </source>
</evidence>
<evidence type="ECO:0000256" key="1">
    <source>
        <dbReference type="ARBA" id="ARBA00004370"/>
    </source>
</evidence>
<dbReference type="InterPro" id="IPR039808">
    <property type="entry name" value="Cadherin"/>
</dbReference>
<sequence>MVRDADGKGRDGKDAMRKDAMEAGYHLKVRWKDAMTVNDFQPEVSISAVKQGVLEGKSDWRPSKDHSFKDVIDINERSAAVRKDTAIWPLLSRIPSDCLATTLSGGLASSKFGGPSDRETHASFVIFGDCDGPGGTAGHRPVGERSPCGMSTTMPDCELPRRAAAGGVENCSVGTLVGRIERGRPGQWRIRRIRFTLLPDPQSSAWSDFRVDSQSGSIRTNQLLDRERQQDYQLRIRVVDNPNGGSLQQNSVTATVTVRVLDINDNTPEIRFPRPGNRTFRVSWREAASQPVLQVLALVGDSNKELFDIDPDNGKIRANAATAAAKGSGGGVDKTEATARRMCLAEASMAFPGRRQKVLRRGGHIPGGCSGGGLRSSHVAFFWLLLCGGGPSGHGVAIFAELLGPIRGHKLAQQQPEKHRNEGGGGGAENQTGRRLGQTPASPELPWLRPYSSRSPSSPPPGSSAYQEALANRRGAPPYNDLDLGHQQGWRALSTGRRLVSASTQQQQQQQQHSSKSRLRIPLPLALSPAGGHPAPTACPGSARRICRIISCRQPSSPRSIDSKAPCDRTLKHQGKLYSIPKASL</sequence>
<evidence type="ECO:0000256" key="3">
    <source>
        <dbReference type="ARBA" id="ARBA00022837"/>
    </source>
</evidence>
<evidence type="ECO:0000256" key="6">
    <source>
        <dbReference type="SAM" id="MobiDB-lite"/>
    </source>
</evidence>
<dbReference type="GO" id="GO:0016342">
    <property type="term" value="C:catenin complex"/>
    <property type="evidence" value="ECO:0007669"/>
    <property type="project" value="TreeGrafter"/>
</dbReference>
<dbReference type="Proteomes" id="UP000095280">
    <property type="component" value="Unplaced"/>
</dbReference>
<organism evidence="8 9">
    <name type="scientific">Macrostomum lignano</name>
    <dbReference type="NCBI Taxonomy" id="282301"/>
    <lineage>
        <taxon>Eukaryota</taxon>
        <taxon>Metazoa</taxon>
        <taxon>Spiralia</taxon>
        <taxon>Lophotrochozoa</taxon>
        <taxon>Platyhelminthes</taxon>
        <taxon>Rhabditophora</taxon>
        <taxon>Macrostomorpha</taxon>
        <taxon>Macrostomida</taxon>
        <taxon>Macrostomidae</taxon>
        <taxon>Macrostomum</taxon>
    </lineage>
</organism>
<keyword evidence="8" id="KW-1185">Reference proteome</keyword>
<feature type="domain" description="Cadherin" evidence="7">
    <location>
        <begin position="169"/>
        <end position="270"/>
    </location>
</feature>
<reference evidence="9" key="1">
    <citation type="submission" date="2016-11" db="UniProtKB">
        <authorList>
            <consortium name="WormBaseParasite"/>
        </authorList>
    </citation>
    <scope>IDENTIFICATION</scope>
</reference>
<dbReference type="PROSITE" id="PS00232">
    <property type="entry name" value="CADHERIN_1"/>
    <property type="match status" value="1"/>
</dbReference>
<evidence type="ECO:0000259" key="7">
    <source>
        <dbReference type="PROSITE" id="PS50268"/>
    </source>
</evidence>
<name>A0A1I8FM69_9PLAT</name>
<dbReference type="GO" id="GO:0045296">
    <property type="term" value="F:cadherin binding"/>
    <property type="evidence" value="ECO:0007669"/>
    <property type="project" value="TreeGrafter"/>
</dbReference>
<dbReference type="SUPFAM" id="SSF49313">
    <property type="entry name" value="Cadherin-like"/>
    <property type="match status" value="1"/>
</dbReference>
<dbReference type="GO" id="GO:0016477">
    <property type="term" value="P:cell migration"/>
    <property type="evidence" value="ECO:0007669"/>
    <property type="project" value="TreeGrafter"/>
</dbReference>
<dbReference type="InterPro" id="IPR002126">
    <property type="entry name" value="Cadherin-like_dom"/>
</dbReference>
<keyword evidence="2" id="KW-0677">Repeat</keyword>
<dbReference type="AlphaFoldDB" id="A0A1I8FM69"/>
<dbReference type="PANTHER" id="PTHR24027">
    <property type="entry name" value="CADHERIN-23"/>
    <property type="match status" value="1"/>
</dbReference>
<evidence type="ECO:0000313" key="8">
    <source>
        <dbReference type="Proteomes" id="UP000095280"/>
    </source>
</evidence>
<feature type="region of interest" description="Disordered" evidence="6">
    <location>
        <begin position="501"/>
        <end position="520"/>
    </location>
</feature>
<dbReference type="Gene3D" id="2.60.40.60">
    <property type="entry name" value="Cadherins"/>
    <property type="match status" value="1"/>
</dbReference>
<dbReference type="GO" id="GO:0005509">
    <property type="term" value="F:calcium ion binding"/>
    <property type="evidence" value="ECO:0007669"/>
    <property type="project" value="UniProtKB-UniRule"/>
</dbReference>
<keyword evidence="3 5" id="KW-0106">Calcium</keyword>
<dbReference type="GO" id="GO:0008013">
    <property type="term" value="F:beta-catenin binding"/>
    <property type="evidence" value="ECO:0007669"/>
    <property type="project" value="TreeGrafter"/>
</dbReference>
<dbReference type="Pfam" id="PF00028">
    <property type="entry name" value="Cadherin"/>
    <property type="match status" value="1"/>
</dbReference>
<dbReference type="GO" id="GO:0007156">
    <property type="term" value="P:homophilic cell adhesion via plasma membrane adhesion molecules"/>
    <property type="evidence" value="ECO:0007669"/>
    <property type="project" value="InterPro"/>
</dbReference>
<protein>
    <submittedName>
        <fullName evidence="9">CA domain-containing protein</fullName>
    </submittedName>
</protein>